<gene>
    <name evidence="2" type="primary">asd</name>
    <name evidence="2" type="ORF">SNAT2548_LOCUS326</name>
</gene>
<keyword evidence="3" id="KW-1185">Reference proteome</keyword>
<protein>
    <submittedName>
        <fullName evidence="2">Asd protein</fullName>
    </submittedName>
</protein>
<organism evidence="2 3">
    <name type="scientific">Symbiodinium natans</name>
    <dbReference type="NCBI Taxonomy" id="878477"/>
    <lineage>
        <taxon>Eukaryota</taxon>
        <taxon>Sar</taxon>
        <taxon>Alveolata</taxon>
        <taxon>Dinophyceae</taxon>
        <taxon>Suessiales</taxon>
        <taxon>Symbiodiniaceae</taxon>
        <taxon>Symbiodinium</taxon>
    </lineage>
</organism>
<dbReference type="PANTHER" id="PTHR46278">
    <property type="entry name" value="DEHYDROGENASE, PUTATIVE-RELATED"/>
    <property type="match status" value="1"/>
</dbReference>
<dbReference type="PANTHER" id="PTHR46278:SF2">
    <property type="entry name" value="ASPARTATE-SEMIALDEHYDE DEHYDROGENASE"/>
    <property type="match status" value="1"/>
</dbReference>
<accession>A0A812GH49</accession>
<comment type="caution">
    <text evidence="2">The sequence shown here is derived from an EMBL/GenBank/DDBJ whole genome shotgun (WGS) entry which is preliminary data.</text>
</comment>
<evidence type="ECO:0000259" key="1">
    <source>
        <dbReference type="Pfam" id="PF02774"/>
    </source>
</evidence>
<dbReference type="Gene3D" id="3.30.360.10">
    <property type="entry name" value="Dihydrodipicolinate Reductase, domain 2"/>
    <property type="match status" value="1"/>
</dbReference>
<reference evidence="2" key="1">
    <citation type="submission" date="2021-02" db="EMBL/GenBank/DDBJ databases">
        <authorList>
            <person name="Dougan E. K."/>
            <person name="Rhodes N."/>
            <person name="Thang M."/>
            <person name="Chan C."/>
        </authorList>
    </citation>
    <scope>NUCLEOTIDE SEQUENCE</scope>
</reference>
<evidence type="ECO:0000313" key="2">
    <source>
        <dbReference type="EMBL" id="CAE6917034.1"/>
    </source>
</evidence>
<name>A0A812GH49_9DINO</name>
<feature type="domain" description="Semialdehyde dehydrogenase dimerisation" evidence="1">
    <location>
        <begin position="1"/>
        <end position="120"/>
    </location>
</feature>
<dbReference type="GO" id="GO:0016620">
    <property type="term" value="F:oxidoreductase activity, acting on the aldehyde or oxo group of donors, NAD or NADP as acceptor"/>
    <property type="evidence" value="ECO:0007669"/>
    <property type="project" value="InterPro"/>
</dbReference>
<dbReference type="InterPro" id="IPR012280">
    <property type="entry name" value="Semialdhyde_DH_dimer_dom"/>
</dbReference>
<dbReference type="GO" id="GO:0008652">
    <property type="term" value="P:amino acid biosynthetic process"/>
    <property type="evidence" value="ECO:0007669"/>
    <property type="project" value="InterPro"/>
</dbReference>
<sequence length="168" mass="18542">MTELEEGTRQALENQPHANEVFAHPLPFNVIPHIDAFQSNGYTKEEMKVVWETQKIFGEKDLSCSCTAVRIPTKRAHSEAITIETEEEVTPEAATELLKAAPGVQVVDNPAEKQRLAPQSSPQSRSSQEALGWLKVQSVSVREAGHVDTEVHSSQQLLQDVEAVSSGW</sequence>
<dbReference type="Pfam" id="PF02774">
    <property type="entry name" value="Semialdhyde_dhC"/>
    <property type="match status" value="1"/>
</dbReference>
<dbReference type="GO" id="GO:0046983">
    <property type="term" value="F:protein dimerization activity"/>
    <property type="evidence" value="ECO:0007669"/>
    <property type="project" value="InterPro"/>
</dbReference>
<dbReference type="OrthoDB" id="1894490at2759"/>
<dbReference type="Proteomes" id="UP000604046">
    <property type="component" value="Unassembled WGS sequence"/>
</dbReference>
<dbReference type="AlphaFoldDB" id="A0A812GH49"/>
<dbReference type="SUPFAM" id="SSF55347">
    <property type="entry name" value="Glyceraldehyde-3-phosphate dehydrogenase-like, C-terminal domain"/>
    <property type="match status" value="1"/>
</dbReference>
<dbReference type="EMBL" id="CAJNDS010000014">
    <property type="protein sequence ID" value="CAE6917034.1"/>
    <property type="molecule type" value="Genomic_DNA"/>
</dbReference>
<proteinExistence type="predicted"/>
<evidence type="ECO:0000313" key="3">
    <source>
        <dbReference type="Proteomes" id="UP000604046"/>
    </source>
</evidence>